<keyword evidence="3" id="KW-0378">Hydrolase</keyword>
<feature type="domain" description="Amidase" evidence="2">
    <location>
        <begin position="27"/>
        <end position="466"/>
    </location>
</feature>
<dbReference type="NCBIfam" id="NF005099">
    <property type="entry name" value="PRK06529.1"/>
    <property type="match status" value="1"/>
</dbReference>
<dbReference type="PANTHER" id="PTHR11895:SF7">
    <property type="entry name" value="GLUTAMYL-TRNA(GLN) AMIDOTRANSFERASE SUBUNIT A, MITOCHONDRIAL"/>
    <property type="match status" value="1"/>
</dbReference>
<accession>A0A3D8TTR0</accession>
<dbReference type="Pfam" id="PF01425">
    <property type="entry name" value="Amidase"/>
    <property type="match status" value="1"/>
</dbReference>
<keyword evidence="4" id="KW-1185">Reference proteome</keyword>
<proteinExistence type="inferred from homology"/>
<dbReference type="SUPFAM" id="SSF75304">
    <property type="entry name" value="Amidase signature (AS) enzymes"/>
    <property type="match status" value="1"/>
</dbReference>
<dbReference type="InterPro" id="IPR000120">
    <property type="entry name" value="Amidase"/>
</dbReference>
<dbReference type="EC" id="3.5.1.4" evidence="3"/>
<comment type="similarity">
    <text evidence="1">Belongs to the amidase family.</text>
</comment>
<evidence type="ECO:0000313" key="3">
    <source>
        <dbReference type="EMBL" id="RDX02275.1"/>
    </source>
</evidence>
<dbReference type="Gene3D" id="3.90.1300.10">
    <property type="entry name" value="Amidase signature (AS) domain"/>
    <property type="match status" value="1"/>
</dbReference>
<evidence type="ECO:0000313" key="4">
    <source>
        <dbReference type="Proteomes" id="UP000257055"/>
    </source>
</evidence>
<dbReference type="InterPro" id="IPR036928">
    <property type="entry name" value="AS_sf"/>
</dbReference>
<comment type="caution">
    <text evidence="3">The sequence shown here is derived from an EMBL/GenBank/DDBJ whole genome shotgun (WGS) entry which is preliminary data.</text>
</comment>
<name>A0A3D8TTR0_9LIST</name>
<dbReference type="Proteomes" id="UP000257055">
    <property type="component" value="Unassembled WGS sequence"/>
</dbReference>
<gene>
    <name evidence="3" type="ORF">UR08_01745</name>
</gene>
<dbReference type="EMBL" id="LARY01000001">
    <property type="protein sequence ID" value="RDX02275.1"/>
    <property type="molecule type" value="Genomic_DNA"/>
</dbReference>
<dbReference type="InterPro" id="IPR020556">
    <property type="entry name" value="Amidase_CS"/>
</dbReference>
<dbReference type="PANTHER" id="PTHR11895">
    <property type="entry name" value="TRANSAMIDASE"/>
    <property type="match status" value="1"/>
</dbReference>
<dbReference type="GO" id="GO:0004040">
    <property type="term" value="F:amidase activity"/>
    <property type="evidence" value="ECO:0007669"/>
    <property type="project" value="UniProtKB-EC"/>
</dbReference>
<evidence type="ECO:0000256" key="1">
    <source>
        <dbReference type="ARBA" id="ARBA00009199"/>
    </source>
</evidence>
<evidence type="ECO:0000259" key="2">
    <source>
        <dbReference type="Pfam" id="PF01425"/>
    </source>
</evidence>
<reference evidence="4" key="1">
    <citation type="submission" date="2015-04" db="EMBL/GenBank/DDBJ databases">
        <authorList>
            <person name="Schardt J."/>
            <person name="Mueller-Herbst S."/>
            <person name="Scherer S."/>
            <person name="Huptas C."/>
        </authorList>
    </citation>
    <scope>NUCLEOTIDE SEQUENCE [LARGE SCALE GENOMIC DNA]</scope>
    <source>
        <strain evidence="4">Kiel-L1</strain>
    </source>
</reference>
<dbReference type="PROSITE" id="PS00571">
    <property type="entry name" value="AMIDASES"/>
    <property type="match status" value="1"/>
</dbReference>
<dbReference type="AlphaFoldDB" id="A0A3D8TTR0"/>
<organism evidence="3 4">
    <name type="scientific">Listeria kieliensis</name>
    <dbReference type="NCBI Taxonomy" id="1621700"/>
    <lineage>
        <taxon>Bacteria</taxon>
        <taxon>Bacillati</taxon>
        <taxon>Bacillota</taxon>
        <taxon>Bacilli</taxon>
        <taxon>Bacillales</taxon>
        <taxon>Listeriaceae</taxon>
        <taxon>Listeria</taxon>
    </lineage>
</organism>
<dbReference type="InterPro" id="IPR023631">
    <property type="entry name" value="Amidase_dom"/>
</dbReference>
<protein>
    <submittedName>
        <fullName evidence="3">Amidase</fullName>
        <ecNumber evidence="3">3.5.1.4</ecNumber>
    </submittedName>
</protein>
<sequence length="485" mass="53756">MTVKDATYWVQKWKKKELSLPEYYTELNRKIEQQNPALNALVEWDFDALLKTAQNFKVTEEAPFSGLAIPLKMLGQEKAGWKSTFSSRLFPDNRSAQTSHFTSKLEQIGFIPAGQTNAPEFGFKNITDPTLYGSARNPWNLDHSPGGSSGGAAAAVASGLFPIAGASDGGGSIRIPASFSGLIGLKPTRGAMPNGPGGFRGWQGASIDFSLTVSMRDTEKLFYAMRGNDKVAPYHPPREEWETYVFPKRLRIAYSTTSPVHLPVSNEAKQAVKHICEEMQALGHDVVEVPYPVDGKKLMASYYLMNGAETSAMFAGIEAQLKRKMTSEDMELMTWGIYQYGERLAAKSYVKALNLWDQAAFKMEELFQTYDLFLSPATAFSAPRIDQELQSDEIRARLQMADQLSEAELADLVDAMFEKSLMLTPYTQLANLTGQPAISLPTHVTAEGLPLGIQFMASKGREDLLLGVGKILEEREQFKLPQAYR</sequence>